<protein>
    <submittedName>
        <fullName evidence="5">Outer membrane protein assembly factor BamE</fullName>
    </submittedName>
</protein>
<dbReference type="RefSeq" id="WP_017840460.1">
    <property type="nucleotide sequence ID" value="NZ_CP035467.1"/>
</dbReference>
<keyword evidence="2 3" id="KW-0472">Membrane</keyword>
<dbReference type="Proteomes" id="UP000305881">
    <property type="component" value="Chromosome"/>
</dbReference>
<keyword evidence="3" id="KW-0812">Transmembrane</keyword>
<dbReference type="Pfam" id="PF04355">
    <property type="entry name" value="BamE"/>
    <property type="match status" value="1"/>
</dbReference>
<feature type="transmembrane region" description="Helical" evidence="3">
    <location>
        <begin position="12"/>
        <end position="34"/>
    </location>
</feature>
<dbReference type="KEGG" id="mbur:EQU24_05465"/>
<keyword evidence="3" id="KW-1133">Transmembrane helix</keyword>
<reference evidence="6" key="1">
    <citation type="journal article" date="2019" name="J. Bacteriol.">
        <title>A Mutagenic Screen Identifies a TonB-Dependent Receptor Required for the Lanthanide Metal Switch in the Type I Methanotroph 'Methylotuvimicrobium buryatense' 5GB1C.</title>
        <authorList>
            <person name="Groom J.D."/>
            <person name="Ford S.M."/>
            <person name="Pesesky M.W."/>
            <person name="Lidstrom M.E."/>
        </authorList>
    </citation>
    <scope>NUCLEOTIDE SEQUENCE [LARGE SCALE GENOMIC DNA]</scope>
    <source>
        <strain evidence="6">5GB1C</strain>
    </source>
</reference>
<organism evidence="5 6">
    <name type="scientific">Methylotuvimicrobium buryatense</name>
    <name type="common">Methylomicrobium buryatense</name>
    <dbReference type="NCBI Taxonomy" id="95641"/>
    <lineage>
        <taxon>Bacteria</taxon>
        <taxon>Pseudomonadati</taxon>
        <taxon>Pseudomonadota</taxon>
        <taxon>Gammaproteobacteria</taxon>
        <taxon>Methylococcales</taxon>
        <taxon>Methylococcaceae</taxon>
        <taxon>Methylotuvimicrobium</taxon>
    </lineage>
</organism>
<dbReference type="OrthoDB" id="5405892at2"/>
<evidence type="ECO:0000256" key="1">
    <source>
        <dbReference type="ARBA" id="ARBA00022729"/>
    </source>
</evidence>
<proteinExistence type="predicted"/>
<evidence type="ECO:0000259" key="4">
    <source>
        <dbReference type="Pfam" id="PF04355"/>
    </source>
</evidence>
<name>A0A4P9UKS8_METBY</name>
<accession>A0A4P9UKS8</accession>
<evidence type="ECO:0000313" key="6">
    <source>
        <dbReference type="Proteomes" id="UP000305881"/>
    </source>
</evidence>
<evidence type="ECO:0000256" key="2">
    <source>
        <dbReference type="ARBA" id="ARBA00023136"/>
    </source>
</evidence>
<feature type="domain" description="Outer membrane protein assembly factor BamE" evidence="4">
    <location>
        <begin position="42"/>
        <end position="105"/>
    </location>
</feature>
<keyword evidence="1" id="KW-0732">Signal</keyword>
<dbReference type="AlphaFoldDB" id="A0A4P9UKS8"/>
<gene>
    <name evidence="5" type="primary">bamE</name>
    <name evidence="5" type="ORF">EQU24_05465</name>
</gene>
<evidence type="ECO:0000313" key="5">
    <source>
        <dbReference type="EMBL" id="QCW81758.1"/>
    </source>
</evidence>
<evidence type="ECO:0000256" key="3">
    <source>
        <dbReference type="SAM" id="Phobius"/>
    </source>
</evidence>
<dbReference type="STRING" id="675511.GCA_000341735_01918"/>
<sequence>MNIVGLSSLRALNLSLMLFAGSIGVAGLSGCATVGKDFAASRVMDLKIGETTQNQVREMFGQPWRMGMEDGRHTWTYGKYKYSLFGPAETEDLVIRFDNNGIVRSYTFNTSKK</sequence>
<dbReference type="GO" id="GO:0019867">
    <property type="term" value="C:outer membrane"/>
    <property type="evidence" value="ECO:0007669"/>
    <property type="project" value="InterPro"/>
</dbReference>
<keyword evidence="6" id="KW-1185">Reference proteome</keyword>
<dbReference type="InterPro" id="IPR007450">
    <property type="entry name" value="BamE_dom"/>
</dbReference>
<dbReference type="EMBL" id="CP035467">
    <property type="protein sequence ID" value="QCW81758.1"/>
    <property type="molecule type" value="Genomic_DNA"/>
</dbReference>
<dbReference type="Gene3D" id="3.30.1450.10">
    <property type="match status" value="1"/>
</dbReference>
<dbReference type="InterPro" id="IPR037873">
    <property type="entry name" value="BamE-like"/>
</dbReference>